<evidence type="ECO:0008006" key="4">
    <source>
        <dbReference type="Google" id="ProtNLM"/>
    </source>
</evidence>
<dbReference type="InterPro" id="IPR055940">
    <property type="entry name" value="DUF7518"/>
</dbReference>
<dbReference type="AlphaFoldDB" id="A0A8T9ZZ77"/>
<feature type="compositionally biased region" description="Acidic residues" evidence="1">
    <location>
        <begin position="38"/>
        <end position="49"/>
    </location>
</feature>
<feature type="compositionally biased region" description="Acidic residues" evidence="1">
    <location>
        <begin position="77"/>
        <end position="99"/>
    </location>
</feature>
<proteinExistence type="predicted"/>
<keyword evidence="3" id="KW-1185">Reference proteome</keyword>
<name>A0A8T9ZZ77_9EURY</name>
<dbReference type="GeneID" id="71927808"/>
<protein>
    <recommendedName>
        <fullName evidence="4">BZIP transcription factor</fullName>
    </recommendedName>
</protein>
<reference evidence="2" key="1">
    <citation type="submission" date="2022-04" db="EMBL/GenBank/DDBJ databases">
        <title>Halocatena sp. nov., isolated from a salt lake.</title>
        <authorList>
            <person name="Cui H.-L."/>
        </authorList>
    </citation>
    <scope>NUCLEOTIDE SEQUENCE</scope>
    <source>
        <strain evidence="2">AD-1</strain>
    </source>
</reference>
<dbReference type="EMBL" id="CP096019">
    <property type="protein sequence ID" value="UPM41766.1"/>
    <property type="molecule type" value="Genomic_DNA"/>
</dbReference>
<sequence length="105" mass="11400">MSRSDRVEELETQVRELEATVTGLTEELLECKQRLGELEDATEETDGEESWSMTSTSSSESSSSTDSSVTDSMSILDEVDTYTTEGDESQSETETEGDGDGIIVA</sequence>
<gene>
    <name evidence="2" type="ORF">MW046_07135</name>
</gene>
<evidence type="ECO:0000313" key="3">
    <source>
        <dbReference type="Proteomes" id="UP000831768"/>
    </source>
</evidence>
<dbReference type="Proteomes" id="UP000831768">
    <property type="component" value="Chromosome"/>
</dbReference>
<organism evidence="2 3">
    <name type="scientific">Halocatena salina</name>
    <dbReference type="NCBI Taxonomy" id="2934340"/>
    <lineage>
        <taxon>Archaea</taxon>
        <taxon>Methanobacteriati</taxon>
        <taxon>Methanobacteriota</taxon>
        <taxon>Stenosarchaea group</taxon>
        <taxon>Halobacteria</taxon>
        <taxon>Halobacteriales</taxon>
        <taxon>Natronomonadaceae</taxon>
        <taxon>Halocatena</taxon>
    </lineage>
</organism>
<dbReference type="Pfam" id="PF24362">
    <property type="entry name" value="DUF7518"/>
    <property type="match status" value="1"/>
</dbReference>
<dbReference type="KEGG" id="haad:MW046_07135"/>
<evidence type="ECO:0000313" key="2">
    <source>
        <dbReference type="EMBL" id="UPM41766.1"/>
    </source>
</evidence>
<accession>A0A8T9ZZ77</accession>
<evidence type="ECO:0000256" key="1">
    <source>
        <dbReference type="SAM" id="MobiDB-lite"/>
    </source>
</evidence>
<dbReference type="RefSeq" id="WP_247992446.1">
    <property type="nucleotide sequence ID" value="NZ_CP096019.1"/>
</dbReference>
<feature type="compositionally biased region" description="Low complexity" evidence="1">
    <location>
        <begin position="50"/>
        <end position="74"/>
    </location>
</feature>
<feature type="region of interest" description="Disordered" evidence="1">
    <location>
        <begin position="35"/>
        <end position="105"/>
    </location>
</feature>